<dbReference type="Pfam" id="PF00583">
    <property type="entry name" value="Acetyltransf_1"/>
    <property type="match status" value="1"/>
</dbReference>
<evidence type="ECO:0000313" key="3">
    <source>
        <dbReference type="Proteomes" id="UP000256488"/>
    </source>
</evidence>
<dbReference type="GO" id="GO:0016747">
    <property type="term" value="F:acyltransferase activity, transferring groups other than amino-acyl groups"/>
    <property type="evidence" value="ECO:0007669"/>
    <property type="project" value="InterPro"/>
</dbReference>
<evidence type="ECO:0000259" key="1">
    <source>
        <dbReference type="PROSITE" id="PS51186"/>
    </source>
</evidence>
<protein>
    <submittedName>
        <fullName evidence="2">GNAT family N-acetyltransferase</fullName>
    </submittedName>
</protein>
<dbReference type="PROSITE" id="PS51186">
    <property type="entry name" value="GNAT"/>
    <property type="match status" value="1"/>
</dbReference>
<dbReference type="RefSeq" id="WP_116279638.1">
    <property type="nucleotide sequence ID" value="NZ_NFZX01000077.1"/>
</dbReference>
<reference evidence="2 3" key="1">
    <citation type="submission" date="2017-05" db="EMBL/GenBank/DDBJ databases">
        <title>Virgibacillus sp. AK90 isolated from a saltern of Kakinada, India.</title>
        <authorList>
            <person name="Gupta V."/>
            <person name="Sidhu C."/>
            <person name="Korpole S."/>
            <person name="Pinnaka A.K."/>
        </authorList>
    </citation>
    <scope>NUCLEOTIDE SEQUENCE [LARGE SCALE GENOMIC DNA]</scope>
    <source>
        <strain evidence="2 3">AK90</strain>
    </source>
</reference>
<dbReference type="Gene3D" id="3.40.630.30">
    <property type="match status" value="1"/>
</dbReference>
<dbReference type="SUPFAM" id="SSF55729">
    <property type="entry name" value="Acyl-CoA N-acyltransferases (Nat)"/>
    <property type="match status" value="1"/>
</dbReference>
<comment type="caution">
    <text evidence="2">The sequence shown here is derived from an EMBL/GenBank/DDBJ whole genome shotgun (WGS) entry which is preliminary data.</text>
</comment>
<name>A0A3E0WGR2_9BACI</name>
<dbReference type="Proteomes" id="UP000256488">
    <property type="component" value="Unassembled WGS sequence"/>
</dbReference>
<organism evidence="2 3">
    <name type="scientific">Virgibacillus dokdonensis</name>
    <dbReference type="NCBI Taxonomy" id="302167"/>
    <lineage>
        <taxon>Bacteria</taxon>
        <taxon>Bacillati</taxon>
        <taxon>Bacillota</taxon>
        <taxon>Bacilli</taxon>
        <taxon>Bacillales</taxon>
        <taxon>Bacillaceae</taxon>
        <taxon>Virgibacillus</taxon>
    </lineage>
</organism>
<dbReference type="InterPro" id="IPR016181">
    <property type="entry name" value="Acyl_CoA_acyltransferase"/>
</dbReference>
<proteinExistence type="predicted"/>
<accession>A0A3E0WGR2</accession>
<sequence length="163" mass="18300">MTISIVKPQLVHVDDIARICAEGWKQTVAGILSAKYQKQNIAYWYNPGKVAQDVQAGLYSYIALVSMKVVGVIGGAMKDGSTEIYVLYVDSLYRYLGIGSKLLAALTEQQVAEGAKEQWVSVQEGNQLGIPFYEARGFIYKQKNMTETETSERQVSLRYYRKI</sequence>
<evidence type="ECO:0000313" key="2">
    <source>
        <dbReference type="EMBL" id="RFA32152.1"/>
    </source>
</evidence>
<dbReference type="InterPro" id="IPR000182">
    <property type="entry name" value="GNAT_dom"/>
</dbReference>
<gene>
    <name evidence="2" type="ORF">CAI16_18940</name>
</gene>
<dbReference type="EMBL" id="NFZX01000077">
    <property type="protein sequence ID" value="RFA32152.1"/>
    <property type="molecule type" value="Genomic_DNA"/>
</dbReference>
<feature type="domain" description="N-acetyltransferase" evidence="1">
    <location>
        <begin position="1"/>
        <end position="163"/>
    </location>
</feature>
<dbReference type="CDD" id="cd04301">
    <property type="entry name" value="NAT_SF"/>
    <property type="match status" value="1"/>
</dbReference>
<keyword evidence="2" id="KW-0808">Transferase</keyword>
<dbReference type="AlphaFoldDB" id="A0A3E0WGR2"/>